<reference evidence="7 8" key="1">
    <citation type="submission" date="2021-03" db="EMBL/GenBank/DDBJ databases">
        <title>Genomic Encyclopedia of Type Strains, Phase IV (KMG-IV): sequencing the most valuable type-strain genomes for metagenomic binning, comparative biology and taxonomic classification.</title>
        <authorList>
            <person name="Goeker M."/>
        </authorList>
    </citation>
    <scope>NUCLEOTIDE SEQUENCE [LARGE SCALE GENOMIC DNA]</scope>
    <source>
        <strain evidence="7 8">DSM 1289</strain>
    </source>
</reference>
<keyword evidence="3 4" id="KW-0315">Glutamine amidotransferase</keyword>
<keyword evidence="8" id="KW-1185">Reference proteome</keyword>
<keyword evidence="7" id="KW-0436">Ligase</keyword>
<dbReference type="SUPFAM" id="SSF52540">
    <property type="entry name" value="P-loop containing nucleoside triphosphate hydrolases"/>
    <property type="match status" value="1"/>
</dbReference>
<gene>
    <name evidence="4" type="primary">cobQ</name>
    <name evidence="7" type="ORF">J2Z43_002749</name>
</gene>
<organism evidence="7 8">
    <name type="scientific">Metaclostridioides mangenotii</name>
    <dbReference type="NCBI Taxonomy" id="1540"/>
    <lineage>
        <taxon>Bacteria</taxon>
        <taxon>Bacillati</taxon>
        <taxon>Bacillota</taxon>
        <taxon>Clostridia</taxon>
        <taxon>Peptostreptococcales</taxon>
        <taxon>Peptostreptococcaceae</taxon>
        <taxon>Metaclostridioides</taxon>
    </lineage>
</organism>
<dbReference type="InterPro" id="IPR027417">
    <property type="entry name" value="P-loop_NTPase"/>
</dbReference>
<dbReference type="CDD" id="cd01750">
    <property type="entry name" value="GATase1_CobQ"/>
    <property type="match status" value="1"/>
</dbReference>
<dbReference type="InterPro" id="IPR002586">
    <property type="entry name" value="CobQ/CobB/MinD/ParA_Nub-bd_dom"/>
</dbReference>
<feature type="domain" description="CobQ/CobB/MinD/ParA nucleotide binding" evidence="5">
    <location>
        <begin position="5"/>
        <end position="228"/>
    </location>
</feature>
<comment type="caution">
    <text evidence="7">The sequence shown here is derived from an EMBL/GenBank/DDBJ whole genome shotgun (WGS) entry which is preliminary data.</text>
</comment>
<feature type="active site" evidence="4">
    <location>
        <position position="443"/>
    </location>
</feature>
<evidence type="ECO:0000313" key="8">
    <source>
        <dbReference type="Proteomes" id="UP000767291"/>
    </source>
</evidence>
<dbReference type="PROSITE" id="PS51274">
    <property type="entry name" value="GATASE_COBBQ"/>
    <property type="match status" value="1"/>
</dbReference>
<dbReference type="CDD" id="cd05389">
    <property type="entry name" value="CobQ_N"/>
    <property type="match status" value="1"/>
</dbReference>
<comment type="pathway">
    <text evidence="1 4">Cofactor biosynthesis; adenosylcobalamin biosynthesis.</text>
</comment>
<dbReference type="Gene3D" id="3.40.50.880">
    <property type="match status" value="1"/>
</dbReference>
<dbReference type="NCBIfam" id="TIGR00313">
    <property type="entry name" value="cobQ"/>
    <property type="match status" value="1"/>
</dbReference>
<dbReference type="GO" id="GO:0051921">
    <property type="term" value="F:adenosylcobyric acid synthase (glutamine-hydrolyzing) activity"/>
    <property type="evidence" value="ECO:0007669"/>
    <property type="project" value="UniProtKB-EC"/>
</dbReference>
<dbReference type="SUPFAM" id="SSF52317">
    <property type="entry name" value="Class I glutamine amidotransferase-like"/>
    <property type="match status" value="1"/>
</dbReference>
<feature type="domain" description="CobB/CobQ-like glutamine amidotransferase" evidence="6">
    <location>
        <begin position="252"/>
        <end position="448"/>
    </location>
</feature>
<evidence type="ECO:0000259" key="6">
    <source>
        <dbReference type="Pfam" id="PF07685"/>
    </source>
</evidence>
<dbReference type="NCBIfam" id="NF001989">
    <property type="entry name" value="PRK00784.1"/>
    <property type="match status" value="1"/>
</dbReference>
<dbReference type="EMBL" id="JAGGJX010000008">
    <property type="protein sequence ID" value="MBP1856297.1"/>
    <property type="molecule type" value="Genomic_DNA"/>
</dbReference>
<evidence type="ECO:0000259" key="5">
    <source>
        <dbReference type="Pfam" id="PF01656"/>
    </source>
</evidence>
<dbReference type="RefSeq" id="WP_209457630.1">
    <property type="nucleotide sequence ID" value="NZ_BAAACS010000005.1"/>
</dbReference>
<dbReference type="InterPro" id="IPR047045">
    <property type="entry name" value="CobQ_N"/>
</dbReference>
<dbReference type="Pfam" id="PF07685">
    <property type="entry name" value="GATase_3"/>
    <property type="match status" value="1"/>
</dbReference>
<dbReference type="PANTHER" id="PTHR21343">
    <property type="entry name" value="DETHIOBIOTIN SYNTHETASE"/>
    <property type="match status" value="1"/>
</dbReference>
<dbReference type="HAMAP" id="MF_00028">
    <property type="entry name" value="CobQ"/>
    <property type="match status" value="1"/>
</dbReference>
<dbReference type="Pfam" id="PF01656">
    <property type="entry name" value="CbiA"/>
    <property type="match status" value="1"/>
</dbReference>
<proteinExistence type="inferred from homology"/>
<accession>A0ABS4EEC5</accession>
<dbReference type="Proteomes" id="UP000767291">
    <property type="component" value="Unassembled WGS sequence"/>
</dbReference>
<name>A0ABS4EEC5_9FIRM</name>
<evidence type="ECO:0000256" key="3">
    <source>
        <dbReference type="ARBA" id="ARBA00022962"/>
    </source>
</evidence>
<feature type="active site" description="Nucleophile" evidence="4">
    <location>
        <position position="330"/>
    </location>
</feature>
<dbReference type="PANTHER" id="PTHR21343:SF1">
    <property type="entry name" value="COBYRIC ACID SYNTHASE"/>
    <property type="match status" value="1"/>
</dbReference>
<evidence type="ECO:0000256" key="4">
    <source>
        <dbReference type="HAMAP-Rule" id="MF_00028"/>
    </source>
</evidence>
<evidence type="ECO:0000256" key="2">
    <source>
        <dbReference type="ARBA" id="ARBA00022573"/>
    </source>
</evidence>
<comment type="function">
    <text evidence="4">Catalyzes amidations at positions B, D, E, and G on adenosylcobyrinic A,C-diamide. NH(2) groups are provided by glutamine, and one molecule of ATP is hydrogenolyzed for each amidation.</text>
</comment>
<dbReference type="Gene3D" id="3.40.50.300">
    <property type="entry name" value="P-loop containing nucleotide triphosphate hydrolases"/>
    <property type="match status" value="1"/>
</dbReference>
<evidence type="ECO:0000313" key="7">
    <source>
        <dbReference type="EMBL" id="MBP1856297.1"/>
    </source>
</evidence>
<dbReference type="InterPro" id="IPR029062">
    <property type="entry name" value="Class_I_gatase-like"/>
</dbReference>
<comment type="similarity">
    <text evidence="4">Belongs to the CobB/CobQ family. CobQ subfamily.</text>
</comment>
<keyword evidence="2 4" id="KW-0169">Cobalamin biosynthesis</keyword>
<evidence type="ECO:0000256" key="1">
    <source>
        <dbReference type="ARBA" id="ARBA00004953"/>
    </source>
</evidence>
<dbReference type="InterPro" id="IPR033949">
    <property type="entry name" value="CobQ_GATase1"/>
</dbReference>
<protein>
    <recommendedName>
        <fullName evidence="4">Cobyric acid synthase</fullName>
    </recommendedName>
</protein>
<sequence>MGRKVMLQGTASNVGKSIIAAGLCRIFYQDGFAVSPFKSQNMALNSFITEEGLEIGRAQAFQAEAANIKPKADMNPILLKPTGNNSSQVVVLGKPVGDMNSNQYHDYKLDLIEVLKNSFEGLQNEHDIVVMEGAGSAAEINLMDRDISNMKMAEIADAPVILISDIDRGGVFASIVGTLNLMDVVDRSRVKGVIINKFRGRKELITSGVEMLEKIIEIPVLGVVPYSDIKIEDEDSVTNKFQHKPTRNDVHIEVIRTPYMSNFTDFDILETQEDVSLRYVEHGEFLSNPDIVIIPGTKNTIRDLKYIKSNGYDEQIKSFERKGGLVIGICGGYQMLGKSLKDPDLIESDTLEIDGLGLLDIETIFNKDKTTTQVKAEINTDTGVYLNGLKNQSISGYEIHMGTSVLGSGSKSFDTIVNKLGKEVCYAEGSVNDKGNVVGTYIHGVFDDIDFTRALLNNIRELKGLEKLKSNIKSYSDYKNREYDRLAEFLREHLDIEKIYEIMK</sequence>
<dbReference type="InterPro" id="IPR004459">
    <property type="entry name" value="CobQ_synth"/>
</dbReference>
<dbReference type="InterPro" id="IPR011698">
    <property type="entry name" value="GATase_3"/>
</dbReference>